<dbReference type="SUPFAM" id="SSF56784">
    <property type="entry name" value="HAD-like"/>
    <property type="match status" value="1"/>
</dbReference>
<organism evidence="1 2">
    <name type="scientific">Glycomyces buryatensis</name>
    <dbReference type="NCBI Taxonomy" id="2570927"/>
    <lineage>
        <taxon>Bacteria</taxon>
        <taxon>Bacillati</taxon>
        <taxon>Actinomycetota</taxon>
        <taxon>Actinomycetes</taxon>
        <taxon>Glycomycetales</taxon>
        <taxon>Glycomycetaceae</taxon>
        <taxon>Glycomyces</taxon>
    </lineage>
</organism>
<gene>
    <name evidence="1" type="ORF">FAB82_05255</name>
</gene>
<dbReference type="AlphaFoldDB" id="A0A4S8QFW1"/>
<comment type="caution">
    <text evidence="1">The sequence shown here is derived from an EMBL/GenBank/DDBJ whole genome shotgun (WGS) entry which is preliminary data.</text>
</comment>
<dbReference type="EMBL" id="STGY01000021">
    <property type="protein sequence ID" value="THV42581.1"/>
    <property type="molecule type" value="Genomic_DNA"/>
</dbReference>
<dbReference type="Gene3D" id="3.40.50.1000">
    <property type="entry name" value="HAD superfamily/HAD-like"/>
    <property type="match status" value="1"/>
</dbReference>
<dbReference type="Proteomes" id="UP000308760">
    <property type="component" value="Unassembled WGS sequence"/>
</dbReference>
<dbReference type="InterPro" id="IPR036412">
    <property type="entry name" value="HAD-like_sf"/>
</dbReference>
<dbReference type="GO" id="GO:0016787">
    <property type="term" value="F:hydrolase activity"/>
    <property type="evidence" value="ECO:0007669"/>
    <property type="project" value="UniProtKB-KW"/>
</dbReference>
<name>A0A4S8QFW1_9ACTN</name>
<evidence type="ECO:0000313" key="2">
    <source>
        <dbReference type="Proteomes" id="UP000308760"/>
    </source>
</evidence>
<dbReference type="RefSeq" id="WP_136533493.1">
    <property type="nucleotide sequence ID" value="NZ_STGY01000021.1"/>
</dbReference>
<reference evidence="2" key="1">
    <citation type="submission" date="2019-04" db="EMBL/GenBank/DDBJ databases">
        <title>Nocardioides xinjiangensis sp. nov.</title>
        <authorList>
            <person name="Liu S."/>
        </authorList>
    </citation>
    <scope>NUCLEOTIDE SEQUENCE [LARGE SCALE GENOMIC DNA]</scope>
    <source>
        <strain evidence="2">18</strain>
    </source>
</reference>
<dbReference type="InterPro" id="IPR023214">
    <property type="entry name" value="HAD_sf"/>
</dbReference>
<protein>
    <submittedName>
        <fullName evidence="1">HAD family hydrolase</fullName>
    </submittedName>
</protein>
<keyword evidence="2" id="KW-1185">Reference proteome</keyword>
<dbReference type="OrthoDB" id="3851389at2"/>
<sequence>MNDAILLFDYDGTVRLGWEHAAHYARLVASELESDDRKAFLDAHTAFVAGKPTTGSTFDAFDPDNAVRRLAGDYGIDDKVRQAAYEDTRALMAEGQFNVWAPAGLREMIWGLPRQVEIYLATNAPAESLEPVLDRLGLDGLFDKVIGDANKPDGMPEILDDLLDGRDPSSLLSIGDIPRNDLAPAVDYGCATAYIDHFGRPWPAADVSVSTIEELYPFIHRWVTERLA</sequence>
<proteinExistence type="predicted"/>
<evidence type="ECO:0000313" key="1">
    <source>
        <dbReference type="EMBL" id="THV42581.1"/>
    </source>
</evidence>
<accession>A0A4S8QFW1</accession>
<keyword evidence="1" id="KW-0378">Hydrolase</keyword>
<reference evidence="1 2" key="2">
    <citation type="submission" date="2019-05" db="EMBL/GenBank/DDBJ databases">
        <title>Glycomyces buryatensis sp. nov.</title>
        <authorList>
            <person name="Nikitina E."/>
        </authorList>
    </citation>
    <scope>NUCLEOTIDE SEQUENCE [LARGE SCALE GENOMIC DNA]</scope>
    <source>
        <strain evidence="1 2">18</strain>
    </source>
</reference>